<evidence type="ECO:0000313" key="4">
    <source>
        <dbReference type="Proteomes" id="UP000566995"/>
    </source>
</evidence>
<dbReference type="InterPro" id="IPR003675">
    <property type="entry name" value="Rce1/LyrA-like_dom"/>
</dbReference>
<dbReference type="GO" id="GO:0004175">
    <property type="term" value="F:endopeptidase activity"/>
    <property type="evidence" value="ECO:0007669"/>
    <property type="project" value="UniProtKB-ARBA"/>
</dbReference>
<dbReference type="RefSeq" id="WP_184597327.1">
    <property type="nucleotide sequence ID" value="NZ_JACHLI010000043.1"/>
</dbReference>
<feature type="transmembrane region" description="Helical" evidence="1">
    <location>
        <begin position="50"/>
        <end position="71"/>
    </location>
</feature>
<sequence>MTSTTAAVRPNWTFDTFIMLIAMVGLWAVAFFFGPAALRDRGISLDEEQLRLLFLALAMTLVLAAHKGKLIRFTLYERAPGASWVWIGALVFAFLLWLFFLVLETTLKVPPEPAMQDYKKSVAAGGAALAIAVVMTCLVTPIVEELVFRLLMVDAFQPETGRRMFILVGTLTSLAFSVAHCQYVNLSSYAWLFCVGWLCYAGRFLSGGIALPILIHLTVNAIPSISIYVRSLAN</sequence>
<keyword evidence="1" id="KW-1133">Transmembrane helix</keyword>
<feature type="transmembrane region" description="Helical" evidence="1">
    <location>
        <begin position="209"/>
        <end position="229"/>
    </location>
</feature>
<reference evidence="3 4" key="1">
    <citation type="submission" date="2020-08" db="EMBL/GenBank/DDBJ databases">
        <title>Functional genomics of gut bacteria from endangered species of beetles.</title>
        <authorList>
            <person name="Carlos-Shanley C."/>
        </authorList>
    </citation>
    <scope>NUCLEOTIDE SEQUENCE [LARGE SCALE GENOMIC DNA]</scope>
    <source>
        <strain evidence="3 4">S00179</strain>
    </source>
</reference>
<organism evidence="3 4">
    <name type="scientific">Pseudomonas nitroreducens</name>
    <dbReference type="NCBI Taxonomy" id="46680"/>
    <lineage>
        <taxon>Bacteria</taxon>
        <taxon>Pseudomonadati</taxon>
        <taxon>Pseudomonadota</taxon>
        <taxon>Gammaproteobacteria</taxon>
        <taxon>Pseudomonadales</taxon>
        <taxon>Pseudomonadaceae</taxon>
        <taxon>Pseudomonas</taxon>
    </lineage>
</organism>
<name>A0A7W7KSB3_PSENT</name>
<dbReference type="GO" id="GO:0006508">
    <property type="term" value="P:proteolysis"/>
    <property type="evidence" value="ECO:0007669"/>
    <property type="project" value="UniProtKB-KW"/>
</dbReference>
<proteinExistence type="predicted"/>
<dbReference type="EMBL" id="JACHLI010000043">
    <property type="protein sequence ID" value="MBB4867613.1"/>
    <property type="molecule type" value="Genomic_DNA"/>
</dbReference>
<protein>
    <submittedName>
        <fullName evidence="3">Membrane protease YdiL (CAAX protease family)</fullName>
    </submittedName>
</protein>
<keyword evidence="1" id="KW-0472">Membrane</keyword>
<dbReference type="GO" id="GO:0080120">
    <property type="term" value="P:CAAX-box protein maturation"/>
    <property type="evidence" value="ECO:0007669"/>
    <property type="project" value="UniProtKB-ARBA"/>
</dbReference>
<dbReference type="Proteomes" id="UP000566995">
    <property type="component" value="Unassembled WGS sequence"/>
</dbReference>
<keyword evidence="3" id="KW-0645">Protease</keyword>
<evidence type="ECO:0000256" key="1">
    <source>
        <dbReference type="SAM" id="Phobius"/>
    </source>
</evidence>
<evidence type="ECO:0000313" key="3">
    <source>
        <dbReference type="EMBL" id="MBB4867613.1"/>
    </source>
</evidence>
<feature type="transmembrane region" description="Helical" evidence="1">
    <location>
        <begin position="83"/>
        <end position="103"/>
    </location>
</feature>
<feature type="transmembrane region" description="Helical" evidence="1">
    <location>
        <begin position="17"/>
        <end position="38"/>
    </location>
</feature>
<gene>
    <name evidence="3" type="ORF">HNP46_006527</name>
</gene>
<feature type="transmembrane region" description="Helical" evidence="1">
    <location>
        <begin position="163"/>
        <end position="179"/>
    </location>
</feature>
<dbReference type="AlphaFoldDB" id="A0A7W7KSB3"/>
<accession>A0A7W7KSB3</accession>
<feature type="domain" description="CAAX prenyl protease 2/Lysostaphin resistance protein A-like" evidence="2">
    <location>
        <begin position="129"/>
        <end position="222"/>
    </location>
</feature>
<dbReference type="Pfam" id="PF02517">
    <property type="entry name" value="Rce1-like"/>
    <property type="match status" value="1"/>
</dbReference>
<keyword evidence="1" id="KW-0812">Transmembrane</keyword>
<keyword evidence="3" id="KW-0378">Hydrolase</keyword>
<evidence type="ECO:0000259" key="2">
    <source>
        <dbReference type="Pfam" id="PF02517"/>
    </source>
</evidence>
<comment type="caution">
    <text evidence="3">The sequence shown here is derived from an EMBL/GenBank/DDBJ whole genome shotgun (WGS) entry which is preliminary data.</text>
</comment>
<feature type="transmembrane region" description="Helical" evidence="1">
    <location>
        <begin position="123"/>
        <end position="143"/>
    </location>
</feature>